<dbReference type="GO" id="GO:0009007">
    <property type="term" value="F:site-specific DNA-methyltransferase (adenine-specific) activity"/>
    <property type="evidence" value="ECO:0007669"/>
    <property type="project" value="UniProtKB-EC"/>
</dbReference>
<dbReference type="GO" id="GO:0008170">
    <property type="term" value="F:N-methyltransferase activity"/>
    <property type="evidence" value="ECO:0007669"/>
    <property type="project" value="InterPro"/>
</dbReference>
<dbReference type="STRING" id="167539.Pro_0708"/>
<evidence type="ECO:0000256" key="3">
    <source>
        <dbReference type="ARBA" id="ARBA00022679"/>
    </source>
</evidence>
<keyword evidence="3" id="KW-0808">Transferase</keyword>
<dbReference type="GO" id="GO:0009307">
    <property type="term" value="P:DNA restriction-modification system"/>
    <property type="evidence" value="ECO:0007669"/>
    <property type="project" value="UniProtKB-KW"/>
</dbReference>
<dbReference type="Pfam" id="PF12161">
    <property type="entry name" value="HsdM_N"/>
    <property type="match status" value="1"/>
</dbReference>
<evidence type="ECO:0000256" key="6">
    <source>
        <dbReference type="ARBA" id="ARBA00047942"/>
    </source>
</evidence>
<reference evidence="9 10" key="1">
    <citation type="journal article" date="2003" name="Proc. Natl. Acad. Sci. U.S.A.">
        <title>Genome sequence of the cyanobacterium Prochlorococcus marinus SS120, a nearly minimal oxyphototrophic genome.</title>
        <authorList>
            <person name="Dufresne A."/>
            <person name="Salanoubat M."/>
            <person name="Partensky F."/>
            <person name="Artiguenave F."/>
            <person name="Axmann I.M."/>
            <person name="Barbe V."/>
            <person name="Duprat S."/>
            <person name="Galperin M.Y."/>
            <person name="Koonin E.V."/>
            <person name="Le Gall F."/>
            <person name="Makarova K.S."/>
            <person name="Ostrowski M."/>
            <person name="Oztas S."/>
            <person name="Robert C."/>
            <person name="Rogozin I.B."/>
            <person name="Scanlan D.J."/>
            <person name="Tandeau de Marsac N."/>
            <person name="Weissenbach J."/>
            <person name="Wincker P."/>
            <person name="Wolf Y.I."/>
            <person name="Hess W.R."/>
        </authorList>
    </citation>
    <scope>NUCLEOTIDE SEQUENCE [LARGE SCALE GENOMIC DNA]</scope>
    <source>
        <strain evidence="10">SARG / CCMP1375 / SS120</strain>
    </source>
</reference>
<dbReference type="EMBL" id="AE017126">
    <property type="protein sequence ID" value="AAP99752.1"/>
    <property type="molecule type" value="Genomic_DNA"/>
</dbReference>
<evidence type="ECO:0000313" key="9">
    <source>
        <dbReference type="EMBL" id="AAP99752.1"/>
    </source>
</evidence>
<dbReference type="OrthoDB" id="467945at2"/>
<dbReference type="PANTHER" id="PTHR42933:SF3">
    <property type="entry name" value="TYPE I RESTRICTION ENZYME MJAVIII METHYLASE SUBUNIT"/>
    <property type="match status" value="1"/>
</dbReference>
<dbReference type="eggNOG" id="COG0286">
    <property type="taxonomic scope" value="Bacteria"/>
</dbReference>
<keyword evidence="10" id="KW-1185">Reference proteome</keyword>
<dbReference type="InterPro" id="IPR022749">
    <property type="entry name" value="D12N6_MeTrfase_N"/>
</dbReference>
<dbReference type="InterPro" id="IPR029063">
    <property type="entry name" value="SAM-dependent_MTases_sf"/>
</dbReference>
<sequence>MADKNLSAFIWSVAELLRDNYKKSDYGQVILAFTVLRRIDCVLEAEKRGVCEKRTSHKAPSLKSKAFRLNQPDVNSCSPSLLGLKEIILDEGSISKNINAYIQSFSPTIKGIFESFEFETHIDRLNKTNLLSQVTRKFTLIDLHPTTISNTEMGTIFEELIRKFAELSNDIQGEHFTPREVINLMVNLLFSKDKEALLAEDIVKSIYDPTAGTGGMLSVAEEHIKAINPSAKLIVSGQEINPESYAICKADMLIRGQDINNICLGNTLSHDHHAKKKYDYMLSNPPFGVDWKKVQKEVKKEYRDKGFSGRFGPGLPRVSDGSLLFLMHLISKMLPASKGGSRIGIVLSGSPMFTGSAGSGESEIRRYVLENDYVEAIIQLPQELFYNTAISTYIWIITNKKESSRKGKVQLIDCSTFSKKMRKSLGSKRQELRDNEISEITKIFNSFKEVKTEGKSICRILKTEELGYKLITVDRPKKDIKGNVITIRKGKYKGSTQFDPELRDTESIPLSEPVDSYFKREILTHYPDAWINEDKTKIGYEILFNRYFYNFPKIRSLEKINQELRDLFKVFSTLSKQIIE</sequence>
<dbReference type="REBASE" id="7234">
    <property type="entry name" value="M.PmaSSORF708P"/>
</dbReference>
<protein>
    <recommendedName>
        <fullName evidence="1">site-specific DNA-methyltransferase (adenine-specific)</fullName>
        <ecNumber evidence="1">2.1.1.72</ecNumber>
    </recommendedName>
</protein>
<dbReference type="PANTHER" id="PTHR42933">
    <property type="entry name" value="SLR6095 PROTEIN"/>
    <property type="match status" value="1"/>
</dbReference>
<dbReference type="SUPFAM" id="SSF53335">
    <property type="entry name" value="S-adenosyl-L-methionine-dependent methyltransferases"/>
    <property type="match status" value="1"/>
</dbReference>
<dbReference type="KEGG" id="pma:Pro_0708"/>
<dbReference type="PATRIC" id="fig|167539.5.peg.747"/>
<evidence type="ECO:0000313" key="10">
    <source>
        <dbReference type="Proteomes" id="UP000001420"/>
    </source>
</evidence>
<dbReference type="RefSeq" id="WP_011124860.1">
    <property type="nucleotide sequence ID" value="NC_005042.1"/>
</dbReference>
<dbReference type="EC" id="2.1.1.72" evidence="1"/>
<dbReference type="Proteomes" id="UP000001420">
    <property type="component" value="Chromosome"/>
</dbReference>
<dbReference type="Pfam" id="PF02384">
    <property type="entry name" value="N6_Mtase"/>
    <property type="match status" value="1"/>
</dbReference>
<dbReference type="GO" id="GO:0032259">
    <property type="term" value="P:methylation"/>
    <property type="evidence" value="ECO:0007669"/>
    <property type="project" value="UniProtKB-KW"/>
</dbReference>
<name>Q7VCN2_PROMA</name>
<dbReference type="EnsemblBacteria" id="AAP99752">
    <property type="protein sequence ID" value="AAP99752"/>
    <property type="gene ID" value="Pro_0708"/>
</dbReference>
<accession>Q7VCN2</accession>
<dbReference type="InterPro" id="IPR002052">
    <property type="entry name" value="DNA_methylase_N6_adenine_CS"/>
</dbReference>
<evidence type="ECO:0000259" key="7">
    <source>
        <dbReference type="Pfam" id="PF02384"/>
    </source>
</evidence>
<dbReference type="GO" id="GO:0003677">
    <property type="term" value="F:DNA binding"/>
    <property type="evidence" value="ECO:0007669"/>
    <property type="project" value="InterPro"/>
</dbReference>
<dbReference type="PROSITE" id="PS00092">
    <property type="entry name" value="N6_MTASE"/>
    <property type="match status" value="1"/>
</dbReference>
<gene>
    <name evidence="9" type="primary">hsdM</name>
    <name evidence="9" type="ordered locus">Pro_0708</name>
</gene>
<keyword evidence="2 9" id="KW-0489">Methyltransferase</keyword>
<dbReference type="InterPro" id="IPR051537">
    <property type="entry name" value="DNA_Adenine_Mtase"/>
</dbReference>
<dbReference type="InterPro" id="IPR003356">
    <property type="entry name" value="DNA_methylase_A-5"/>
</dbReference>
<evidence type="ECO:0000256" key="1">
    <source>
        <dbReference type="ARBA" id="ARBA00011900"/>
    </source>
</evidence>
<dbReference type="AlphaFoldDB" id="Q7VCN2"/>
<evidence type="ECO:0000256" key="2">
    <source>
        <dbReference type="ARBA" id="ARBA00022603"/>
    </source>
</evidence>
<evidence type="ECO:0000259" key="8">
    <source>
        <dbReference type="Pfam" id="PF12161"/>
    </source>
</evidence>
<feature type="domain" description="DNA methylase adenine-specific" evidence="7">
    <location>
        <begin position="152"/>
        <end position="464"/>
    </location>
</feature>
<keyword evidence="4" id="KW-0949">S-adenosyl-L-methionine</keyword>
<dbReference type="PRINTS" id="PR00507">
    <property type="entry name" value="N12N6MTFRASE"/>
</dbReference>
<dbReference type="Gene3D" id="3.40.50.150">
    <property type="entry name" value="Vaccinia Virus protein VP39"/>
    <property type="match status" value="1"/>
</dbReference>
<organism evidence="9 10">
    <name type="scientific">Prochlorococcus marinus (strain SARG / CCMP1375 / SS120)</name>
    <dbReference type="NCBI Taxonomy" id="167539"/>
    <lineage>
        <taxon>Bacteria</taxon>
        <taxon>Bacillati</taxon>
        <taxon>Cyanobacteriota</taxon>
        <taxon>Cyanophyceae</taxon>
        <taxon>Synechococcales</taxon>
        <taxon>Prochlorococcaceae</taxon>
        <taxon>Prochlorococcus</taxon>
    </lineage>
</organism>
<proteinExistence type="predicted"/>
<dbReference type="HOGENOM" id="CLU_012122_0_0_3"/>
<comment type="catalytic activity">
    <reaction evidence="6">
        <text>a 2'-deoxyadenosine in DNA + S-adenosyl-L-methionine = an N(6)-methyl-2'-deoxyadenosine in DNA + S-adenosyl-L-homocysteine + H(+)</text>
        <dbReference type="Rhea" id="RHEA:15197"/>
        <dbReference type="Rhea" id="RHEA-COMP:12418"/>
        <dbReference type="Rhea" id="RHEA-COMP:12419"/>
        <dbReference type="ChEBI" id="CHEBI:15378"/>
        <dbReference type="ChEBI" id="CHEBI:57856"/>
        <dbReference type="ChEBI" id="CHEBI:59789"/>
        <dbReference type="ChEBI" id="CHEBI:90615"/>
        <dbReference type="ChEBI" id="CHEBI:90616"/>
        <dbReference type="EC" id="2.1.1.72"/>
    </reaction>
</comment>
<keyword evidence="5" id="KW-0680">Restriction system</keyword>
<feature type="domain" description="N6 adenine-specific DNA methyltransferase N-terminal" evidence="8">
    <location>
        <begin position="6"/>
        <end position="138"/>
    </location>
</feature>
<evidence type="ECO:0000256" key="5">
    <source>
        <dbReference type="ARBA" id="ARBA00022747"/>
    </source>
</evidence>
<evidence type="ECO:0000256" key="4">
    <source>
        <dbReference type="ARBA" id="ARBA00022691"/>
    </source>
</evidence>